<feature type="domain" description="Soluble ligand binding" evidence="1">
    <location>
        <begin position="53"/>
        <end position="106"/>
    </location>
</feature>
<proteinExistence type="predicted"/>
<name>A0A1G8A506_9MICO</name>
<protein>
    <submittedName>
        <fullName evidence="2">Competence protein ComEA</fullName>
    </submittedName>
</protein>
<dbReference type="Pfam" id="PF12836">
    <property type="entry name" value="HHH_3"/>
    <property type="match status" value="1"/>
</dbReference>
<dbReference type="Pfam" id="PF10531">
    <property type="entry name" value="SLBB"/>
    <property type="match status" value="1"/>
</dbReference>
<keyword evidence="3" id="KW-1185">Reference proteome</keyword>
<dbReference type="PANTHER" id="PTHR21180:SF32">
    <property type="entry name" value="ENDONUCLEASE_EXONUCLEASE_PHOSPHATASE FAMILY DOMAIN-CONTAINING PROTEIN 1"/>
    <property type="match status" value="1"/>
</dbReference>
<dbReference type="NCBIfam" id="TIGR00426">
    <property type="entry name" value="competence protein ComEA helix-hairpin-helix repeat region"/>
    <property type="match status" value="1"/>
</dbReference>
<dbReference type="InterPro" id="IPR019554">
    <property type="entry name" value="Soluble_ligand-bd"/>
</dbReference>
<reference evidence="3" key="1">
    <citation type="submission" date="2016-10" db="EMBL/GenBank/DDBJ databases">
        <authorList>
            <person name="Varghese N."/>
            <person name="Submissions S."/>
        </authorList>
    </citation>
    <scope>NUCLEOTIDE SEQUENCE [LARGE SCALE GENOMIC DNA]</scope>
    <source>
        <strain evidence="3">DSM 22002</strain>
    </source>
</reference>
<dbReference type="GO" id="GO:0015628">
    <property type="term" value="P:protein secretion by the type II secretion system"/>
    <property type="evidence" value="ECO:0007669"/>
    <property type="project" value="TreeGrafter"/>
</dbReference>
<organism evidence="2 3">
    <name type="scientific">Agrococcus jejuensis</name>
    <dbReference type="NCBI Taxonomy" id="399736"/>
    <lineage>
        <taxon>Bacteria</taxon>
        <taxon>Bacillati</taxon>
        <taxon>Actinomycetota</taxon>
        <taxon>Actinomycetes</taxon>
        <taxon>Micrococcales</taxon>
        <taxon>Microbacteriaceae</taxon>
        <taxon>Agrococcus</taxon>
    </lineage>
</organism>
<dbReference type="Proteomes" id="UP000198822">
    <property type="component" value="Chromosome I"/>
</dbReference>
<dbReference type="InterPro" id="IPR051675">
    <property type="entry name" value="Endo/Exo/Phosphatase_dom_1"/>
</dbReference>
<dbReference type="GO" id="GO:0015627">
    <property type="term" value="C:type II protein secretion system complex"/>
    <property type="evidence" value="ECO:0007669"/>
    <property type="project" value="TreeGrafter"/>
</dbReference>
<accession>A0A1G8A506</accession>
<dbReference type="Gene3D" id="1.10.150.280">
    <property type="entry name" value="AF1531-like domain"/>
    <property type="match status" value="1"/>
</dbReference>
<evidence type="ECO:0000313" key="3">
    <source>
        <dbReference type="Proteomes" id="UP000198822"/>
    </source>
</evidence>
<dbReference type="PANTHER" id="PTHR21180">
    <property type="entry name" value="ENDONUCLEASE/EXONUCLEASE/PHOSPHATASE FAMILY DOMAIN-CONTAINING PROTEIN 1"/>
    <property type="match status" value="1"/>
</dbReference>
<dbReference type="EMBL" id="LT629695">
    <property type="protein sequence ID" value="SDH15951.1"/>
    <property type="molecule type" value="Genomic_DNA"/>
</dbReference>
<dbReference type="InterPro" id="IPR010994">
    <property type="entry name" value="RuvA_2-like"/>
</dbReference>
<evidence type="ECO:0000259" key="1">
    <source>
        <dbReference type="Pfam" id="PF10531"/>
    </source>
</evidence>
<dbReference type="STRING" id="399736.SAMN04489720_0248"/>
<evidence type="ECO:0000313" key="2">
    <source>
        <dbReference type="EMBL" id="SDH15951.1"/>
    </source>
</evidence>
<dbReference type="RefSeq" id="WP_197674620.1">
    <property type="nucleotide sequence ID" value="NZ_LT629695.1"/>
</dbReference>
<gene>
    <name evidence="2" type="ORF">SAMN04489720_0248</name>
</gene>
<dbReference type="AlphaFoldDB" id="A0A1G8A506"/>
<sequence length="183" mass="18136">MEQSLRWRIGVGAAAVLVGGAVVGAVVTQAAVPQVAPAVVEEQAVASAATILVDVQGAVARPGVYALADGARVVDAIARAGGTTADADSSALNLAQPLTDGSQVRVPVVGETPPGAIDASGLVNVNQASVDELDTLPRIGPTLAGAIVAYREEHGPFATIDDLDAVSGIGPAMLAALEPLVSF</sequence>
<dbReference type="InterPro" id="IPR004509">
    <property type="entry name" value="Competence_ComEA_HhH"/>
</dbReference>
<dbReference type="Gene3D" id="3.10.560.10">
    <property type="entry name" value="Outer membrane lipoprotein wza domain like"/>
    <property type="match status" value="1"/>
</dbReference>
<dbReference type="SUPFAM" id="SSF47781">
    <property type="entry name" value="RuvA domain 2-like"/>
    <property type="match status" value="1"/>
</dbReference>